<evidence type="ECO:0000256" key="1">
    <source>
        <dbReference type="ARBA" id="ARBA00023125"/>
    </source>
</evidence>
<dbReference type="Proteomes" id="UP000813824">
    <property type="component" value="Unassembled WGS sequence"/>
</dbReference>
<feature type="region of interest" description="Disordered" evidence="6">
    <location>
        <begin position="1"/>
        <end position="171"/>
    </location>
</feature>
<keyword evidence="9" id="KW-1185">Reference proteome</keyword>
<comment type="subcellular location">
    <subcellularLocation>
        <location evidence="4 5">Nucleus</location>
    </subcellularLocation>
</comment>
<dbReference type="PROSITE" id="PS00027">
    <property type="entry name" value="HOMEOBOX_1"/>
    <property type="match status" value="1"/>
</dbReference>
<keyword evidence="1 4" id="KW-0238">DNA-binding</keyword>
<keyword evidence="3 4" id="KW-0539">Nucleus</keyword>
<feature type="domain" description="Homeobox" evidence="7">
    <location>
        <begin position="253"/>
        <end position="313"/>
    </location>
</feature>
<dbReference type="InterPro" id="IPR001356">
    <property type="entry name" value="HD"/>
</dbReference>
<feature type="compositionally biased region" description="Low complexity" evidence="6">
    <location>
        <begin position="20"/>
        <end position="32"/>
    </location>
</feature>
<dbReference type="AlphaFoldDB" id="A0A8K0UXZ8"/>
<dbReference type="GO" id="GO:1990837">
    <property type="term" value="F:sequence-specific double-stranded DNA binding"/>
    <property type="evidence" value="ECO:0007669"/>
    <property type="project" value="TreeGrafter"/>
</dbReference>
<name>A0A8K0UXZ8_9AGAR</name>
<dbReference type="InterPro" id="IPR009057">
    <property type="entry name" value="Homeodomain-like_sf"/>
</dbReference>
<feature type="compositionally biased region" description="Polar residues" evidence="6">
    <location>
        <begin position="307"/>
        <end position="318"/>
    </location>
</feature>
<feature type="compositionally biased region" description="Polar residues" evidence="6">
    <location>
        <begin position="367"/>
        <end position="378"/>
    </location>
</feature>
<dbReference type="Gene3D" id="1.10.10.60">
    <property type="entry name" value="Homeodomain-like"/>
    <property type="match status" value="1"/>
</dbReference>
<dbReference type="InterPro" id="IPR052631">
    <property type="entry name" value="Paired_homeobox_Bicoid"/>
</dbReference>
<dbReference type="CDD" id="cd00086">
    <property type="entry name" value="homeodomain"/>
    <property type="match status" value="1"/>
</dbReference>
<dbReference type="GO" id="GO:0005634">
    <property type="term" value="C:nucleus"/>
    <property type="evidence" value="ECO:0007669"/>
    <property type="project" value="UniProtKB-SubCell"/>
</dbReference>
<feature type="compositionally biased region" description="Polar residues" evidence="6">
    <location>
        <begin position="116"/>
        <end position="129"/>
    </location>
</feature>
<gene>
    <name evidence="8" type="ORF">BXZ70DRAFT_903343</name>
</gene>
<feature type="compositionally biased region" description="Polar residues" evidence="6">
    <location>
        <begin position="57"/>
        <end position="102"/>
    </location>
</feature>
<dbReference type="PANTHER" id="PTHR46255:SF3">
    <property type="entry name" value="HOMEOBOX DOMAIN-CONTAINING PROTEIN"/>
    <property type="match status" value="1"/>
</dbReference>
<proteinExistence type="predicted"/>
<reference evidence="8" key="1">
    <citation type="journal article" date="2021" name="New Phytol.">
        <title>Evolutionary innovations through gain and loss of genes in the ectomycorrhizal Boletales.</title>
        <authorList>
            <person name="Wu G."/>
            <person name="Miyauchi S."/>
            <person name="Morin E."/>
            <person name="Kuo A."/>
            <person name="Drula E."/>
            <person name="Varga T."/>
            <person name="Kohler A."/>
            <person name="Feng B."/>
            <person name="Cao Y."/>
            <person name="Lipzen A."/>
            <person name="Daum C."/>
            <person name="Hundley H."/>
            <person name="Pangilinan J."/>
            <person name="Johnson J."/>
            <person name="Barry K."/>
            <person name="LaButti K."/>
            <person name="Ng V."/>
            <person name="Ahrendt S."/>
            <person name="Min B."/>
            <person name="Choi I.G."/>
            <person name="Park H."/>
            <person name="Plett J.M."/>
            <person name="Magnuson J."/>
            <person name="Spatafora J.W."/>
            <person name="Nagy L.G."/>
            <person name="Henrissat B."/>
            <person name="Grigoriev I.V."/>
            <person name="Yang Z.L."/>
            <person name="Xu J."/>
            <person name="Martin F.M."/>
        </authorList>
    </citation>
    <scope>NUCLEOTIDE SEQUENCE</scope>
    <source>
        <strain evidence="8">KKN 215</strain>
    </source>
</reference>
<dbReference type="GO" id="GO:0000981">
    <property type="term" value="F:DNA-binding transcription factor activity, RNA polymerase II-specific"/>
    <property type="evidence" value="ECO:0007669"/>
    <property type="project" value="InterPro"/>
</dbReference>
<feature type="compositionally biased region" description="Low complexity" evidence="6">
    <location>
        <begin position="319"/>
        <end position="333"/>
    </location>
</feature>
<dbReference type="SMART" id="SM00389">
    <property type="entry name" value="HOX"/>
    <property type="match status" value="1"/>
</dbReference>
<comment type="caution">
    <text evidence="8">The sequence shown here is derived from an EMBL/GenBank/DDBJ whole genome shotgun (WGS) entry which is preliminary data.</text>
</comment>
<dbReference type="Pfam" id="PF00046">
    <property type="entry name" value="Homeodomain"/>
    <property type="match status" value="1"/>
</dbReference>
<evidence type="ECO:0000256" key="3">
    <source>
        <dbReference type="ARBA" id="ARBA00023242"/>
    </source>
</evidence>
<protein>
    <submittedName>
        <fullName evidence="8">Homeobox-domain-containing protein</fullName>
    </submittedName>
</protein>
<dbReference type="PROSITE" id="PS50071">
    <property type="entry name" value="HOMEOBOX_2"/>
    <property type="match status" value="1"/>
</dbReference>
<feature type="DNA-binding region" description="Homeobox" evidence="4">
    <location>
        <begin position="255"/>
        <end position="314"/>
    </location>
</feature>
<evidence type="ECO:0000256" key="6">
    <source>
        <dbReference type="SAM" id="MobiDB-lite"/>
    </source>
</evidence>
<dbReference type="OrthoDB" id="6159439at2759"/>
<sequence>MSYNPDDHFSSGCWPRTTRRSTPNTTGTANTGGRRGFFSNLQGGRTVLPPLHLPFRSSRSPAPDQNFSGNQYAQQEGFHSQNDFNIHSHGQSQWPSNSNLPQSHQSSSLASDSRYHTQYSSYPSRTSQPIPGDPHDPHLSSSQQLYSGIPHSQQAMTPASHIRSPTGYSTNFASNQQQQMHAAAYGYPAPDARNLPPPIPQAQYDPTTGAPIPRRPSMSVDRTVPSRVSVHAPSPYARQPPQMSSTYNPEPEPMIKKKRKRADAEQLKVLNETYARTAFPSTEERIELAKKLGMSARSVQIWFQNKRQSMRQSTRQASTHAAPPTTTEPFTATVQSAHIPPQAGGGGSYHPTPSAPMGSASMGGQAYGSQRSAEQAYSNFGRPGPSPTPSGHRGRSHDSDPRRPPSRAPY</sequence>
<evidence type="ECO:0000256" key="2">
    <source>
        <dbReference type="ARBA" id="ARBA00023155"/>
    </source>
</evidence>
<evidence type="ECO:0000313" key="8">
    <source>
        <dbReference type="EMBL" id="KAH8107921.1"/>
    </source>
</evidence>
<evidence type="ECO:0000313" key="9">
    <source>
        <dbReference type="Proteomes" id="UP000813824"/>
    </source>
</evidence>
<feature type="region of interest" description="Disordered" evidence="6">
    <location>
        <begin position="187"/>
        <end position="253"/>
    </location>
</feature>
<evidence type="ECO:0000256" key="4">
    <source>
        <dbReference type="PROSITE-ProRule" id="PRU00108"/>
    </source>
</evidence>
<keyword evidence="2 4" id="KW-0371">Homeobox</keyword>
<feature type="region of interest" description="Disordered" evidence="6">
    <location>
        <begin position="307"/>
        <end position="410"/>
    </location>
</feature>
<dbReference type="PANTHER" id="PTHR46255">
    <property type="entry name" value="SHORT STATURE HOMEOBOX"/>
    <property type="match status" value="1"/>
</dbReference>
<dbReference type="EMBL" id="JAEVFJ010000001">
    <property type="protein sequence ID" value="KAH8107921.1"/>
    <property type="molecule type" value="Genomic_DNA"/>
</dbReference>
<feature type="compositionally biased region" description="Polar residues" evidence="6">
    <location>
        <begin position="139"/>
        <end position="157"/>
    </location>
</feature>
<dbReference type="InterPro" id="IPR017970">
    <property type="entry name" value="Homeobox_CS"/>
</dbReference>
<evidence type="ECO:0000259" key="7">
    <source>
        <dbReference type="PROSITE" id="PS50071"/>
    </source>
</evidence>
<organism evidence="8 9">
    <name type="scientific">Cristinia sonorae</name>
    <dbReference type="NCBI Taxonomy" id="1940300"/>
    <lineage>
        <taxon>Eukaryota</taxon>
        <taxon>Fungi</taxon>
        <taxon>Dikarya</taxon>
        <taxon>Basidiomycota</taxon>
        <taxon>Agaricomycotina</taxon>
        <taxon>Agaricomycetes</taxon>
        <taxon>Agaricomycetidae</taxon>
        <taxon>Agaricales</taxon>
        <taxon>Pleurotineae</taxon>
        <taxon>Stephanosporaceae</taxon>
        <taxon>Cristinia</taxon>
    </lineage>
</organism>
<feature type="compositionally biased region" description="Low complexity" evidence="6">
    <location>
        <begin position="103"/>
        <end position="112"/>
    </location>
</feature>
<evidence type="ECO:0000256" key="5">
    <source>
        <dbReference type="RuleBase" id="RU000682"/>
    </source>
</evidence>
<dbReference type="SUPFAM" id="SSF46689">
    <property type="entry name" value="Homeodomain-like"/>
    <property type="match status" value="1"/>
</dbReference>
<accession>A0A8K0UXZ8</accession>